<keyword evidence="3" id="KW-1185">Reference proteome</keyword>
<sequence length="179" mass="18629">MLDVLALTALIGQCAPGQAAAPLIAIVREASGFEPLVLSTIQSGRPLSLQAFSKEEAVALAMEIRVAGQRSRLGLAGINSYAVERLGVPIGDVFEPCTNLRVAARLMKEDPSALQPLGRRSGLPSPPLAVASPRANRPTPSGAVPADPEPMQPPSAVARARDVYGQAKISTALVYPTSE</sequence>
<name>A0ABQ4RXN1_9HYPH</name>
<reference evidence="2" key="2">
    <citation type="submission" date="2021-08" db="EMBL/GenBank/DDBJ databases">
        <authorList>
            <person name="Tani A."/>
            <person name="Ola A."/>
            <person name="Ogura Y."/>
            <person name="Katsura K."/>
            <person name="Hayashi T."/>
        </authorList>
    </citation>
    <scope>NUCLEOTIDE SEQUENCE</scope>
    <source>
        <strain evidence="2">DSM 19015</strain>
    </source>
</reference>
<gene>
    <name evidence="2" type="ORF">OCOJLMKI_1671</name>
</gene>
<evidence type="ECO:0000313" key="2">
    <source>
        <dbReference type="EMBL" id="GJD94469.1"/>
    </source>
</evidence>
<protein>
    <recommendedName>
        <fullName evidence="4">Transglycosylase SLT domain-containing protein</fullName>
    </recommendedName>
</protein>
<accession>A0ABQ4RXN1</accession>
<evidence type="ECO:0000256" key="1">
    <source>
        <dbReference type="SAM" id="MobiDB-lite"/>
    </source>
</evidence>
<dbReference type="Proteomes" id="UP001055125">
    <property type="component" value="Unassembled WGS sequence"/>
</dbReference>
<evidence type="ECO:0008006" key="4">
    <source>
        <dbReference type="Google" id="ProtNLM"/>
    </source>
</evidence>
<reference evidence="2" key="1">
    <citation type="journal article" date="2021" name="Front. Microbiol.">
        <title>Comprehensive Comparative Genomics and Phenotyping of Methylobacterium Species.</title>
        <authorList>
            <person name="Alessa O."/>
            <person name="Ogura Y."/>
            <person name="Fujitani Y."/>
            <person name="Takami H."/>
            <person name="Hayashi T."/>
            <person name="Sahin N."/>
            <person name="Tani A."/>
        </authorList>
    </citation>
    <scope>NUCLEOTIDE SEQUENCE</scope>
    <source>
        <strain evidence="2">DSM 19015</strain>
    </source>
</reference>
<comment type="caution">
    <text evidence="2">The sequence shown here is derived from an EMBL/GenBank/DDBJ whole genome shotgun (WGS) entry which is preliminary data.</text>
</comment>
<dbReference type="RefSeq" id="WP_238243644.1">
    <property type="nucleotide sequence ID" value="NZ_BPQP01000023.1"/>
</dbReference>
<organism evidence="2 3">
    <name type="scientific">Methylobacterium iners</name>
    <dbReference type="NCBI Taxonomy" id="418707"/>
    <lineage>
        <taxon>Bacteria</taxon>
        <taxon>Pseudomonadati</taxon>
        <taxon>Pseudomonadota</taxon>
        <taxon>Alphaproteobacteria</taxon>
        <taxon>Hyphomicrobiales</taxon>
        <taxon>Methylobacteriaceae</taxon>
        <taxon>Methylobacterium</taxon>
    </lineage>
</organism>
<feature type="region of interest" description="Disordered" evidence="1">
    <location>
        <begin position="113"/>
        <end position="156"/>
    </location>
</feature>
<dbReference type="EMBL" id="BPQP01000023">
    <property type="protein sequence ID" value="GJD94469.1"/>
    <property type="molecule type" value="Genomic_DNA"/>
</dbReference>
<proteinExistence type="predicted"/>
<evidence type="ECO:0000313" key="3">
    <source>
        <dbReference type="Proteomes" id="UP001055125"/>
    </source>
</evidence>